<sequence>MRERDVQAVVIDAYARRAAVLRNGVRECFVILERFAESLHLIESQAPIGFGYGSQCAHDVARCVDLRVVVEGLLLAYVLHRRGVGGDRTLCLIELLNGLIVQRGVPGRREPRDIRGDPRPVEMLPQIQVRPLDELGEVRGVRALEHRGQRALLIKVIEHRLRHVPGTQDEDLAVFQVGDFRCRIRVTRVRVVATVLRQPRVTQQQNNGRLPEVRRLDTRRQLPRDGHLGDKIRAVQAVHRHDLGVAVLRLLDQRGQRIGNGRVADRIVDLGDRARLRHGIAVERIRADRQRRGLHIPVRPTLQHHPVTELPRERLHDQRPVGTDVIEEFQLLRPAVDIIDRGHQNGRRPALRIGQPRPRLGIPRLKLRPDIKRQIPILLVRPEPTGRQLVQRRTRPRRHDNLNRPVIPMLPQRIDQVHARRDMAGVRRLVDVDGKIGLVGIAQETVDLLLNNRRIRSAPGPQPNTIGHPAKWPATLQPRGRVVVRQVNRRIGFRTCLDLLPHGVFIIEGQVDR</sequence>
<protein>
    <submittedName>
        <fullName evidence="1">Uncharacterized protein</fullName>
    </submittedName>
</protein>
<organism evidence="1 2">
    <name type="scientific">Winogradskya humida</name>
    <dbReference type="NCBI Taxonomy" id="113566"/>
    <lineage>
        <taxon>Bacteria</taxon>
        <taxon>Bacillati</taxon>
        <taxon>Actinomycetota</taxon>
        <taxon>Actinomycetes</taxon>
        <taxon>Micromonosporales</taxon>
        <taxon>Micromonosporaceae</taxon>
        <taxon>Winogradskya</taxon>
    </lineage>
</organism>
<evidence type="ECO:0000313" key="1">
    <source>
        <dbReference type="EMBL" id="GIE19783.1"/>
    </source>
</evidence>
<proteinExistence type="predicted"/>
<keyword evidence="2" id="KW-1185">Reference proteome</keyword>
<reference evidence="1 2" key="1">
    <citation type="submission" date="2021-01" db="EMBL/GenBank/DDBJ databases">
        <title>Whole genome shotgun sequence of Actinoplanes humidus NBRC 14915.</title>
        <authorList>
            <person name="Komaki H."/>
            <person name="Tamura T."/>
        </authorList>
    </citation>
    <scope>NUCLEOTIDE SEQUENCE [LARGE SCALE GENOMIC DNA]</scope>
    <source>
        <strain evidence="1 2">NBRC 14915</strain>
    </source>
</reference>
<dbReference type="Proteomes" id="UP000603200">
    <property type="component" value="Unassembled WGS sequence"/>
</dbReference>
<accession>A0ABQ3ZMK2</accession>
<name>A0ABQ3ZMK2_9ACTN</name>
<dbReference type="EMBL" id="BOMN01000032">
    <property type="protein sequence ID" value="GIE19783.1"/>
    <property type="molecule type" value="Genomic_DNA"/>
</dbReference>
<comment type="caution">
    <text evidence="1">The sequence shown here is derived from an EMBL/GenBank/DDBJ whole genome shotgun (WGS) entry which is preliminary data.</text>
</comment>
<evidence type="ECO:0000313" key="2">
    <source>
        <dbReference type="Proteomes" id="UP000603200"/>
    </source>
</evidence>
<gene>
    <name evidence="1" type="ORF">Ahu01nite_028850</name>
</gene>